<proteinExistence type="inferred from homology"/>
<dbReference type="NCBIfam" id="NF001099">
    <property type="entry name" value="PRK00132.1"/>
    <property type="match status" value="1"/>
</dbReference>
<comment type="similarity">
    <text evidence="1 6">Belongs to the universal ribosomal protein uS9 family.</text>
</comment>
<evidence type="ECO:0000256" key="6">
    <source>
        <dbReference type="RuleBase" id="RU003815"/>
    </source>
</evidence>
<sequence length="308" mass="34800">MLKRYITGGNVATSYTKLTSQLPRFCRFQSTKSSESTTGTSNNAVITPVDATRVAVSPLKNFDAASRLLPTLPTFYTQNPPHEQNMSELRYMMSKYGGLPKQELHLVERKQWMARGQYALNGGGTRLKSKEYSELVKGLVSLNEIHPQFKNDELLSFLNRFIRKSNILENPKKLKELDHLGRAVARGTRKSSTAKVYVAKGDGQVLVNNQRSLNNYFVKMKDRESIMYPLKVIGQLGAFNVYITCSGGGVTGQAEAAMHALAKALLIFNPLWKTRLFKAKLLTKDYRHVERKKPGKVKARKMPTWVKR</sequence>
<accession>A0A1E5R4X3</accession>
<dbReference type="FunFam" id="3.30.230.10:FF:000001">
    <property type="entry name" value="30S ribosomal protein S9"/>
    <property type="match status" value="1"/>
</dbReference>
<dbReference type="SUPFAM" id="SSF54211">
    <property type="entry name" value="Ribosomal protein S5 domain 2-like"/>
    <property type="match status" value="1"/>
</dbReference>
<evidence type="ECO:0000313" key="7">
    <source>
        <dbReference type="EMBL" id="OEJ81967.1"/>
    </source>
</evidence>
<evidence type="ECO:0000313" key="8">
    <source>
        <dbReference type="Proteomes" id="UP000095728"/>
    </source>
</evidence>
<dbReference type="PANTHER" id="PTHR21569">
    <property type="entry name" value="RIBOSOMAL PROTEIN S9"/>
    <property type="match status" value="1"/>
</dbReference>
<dbReference type="InterPro" id="IPR020568">
    <property type="entry name" value="Ribosomal_Su5_D2-typ_SF"/>
</dbReference>
<dbReference type="GO" id="GO:0003735">
    <property type="term" value="F:structural constituent of ribosome"/>
    <property type="evidence" value="ECO:0007669"/>
    <property type="project" value="InterPro"/>
</dbReference>
<dbReference type="PROSITE" id="PS00360">
    <property type="entry name" value="RIBOSOMAL_S9"/>
    <property type="match status" value="1"/>
</dbReference>
<keyword evidence="3 6" id="KW-0687">Ribonucleoprotein</keyword>
<dbReference type="Gene3D" id="3.30.230.10">
    <property type="match status" value="1"/>
</dbReference>
<dbReference type="InterPro" id="IPR020574">
    <property type="entry name" value="Ribosomal_uS9_CS"/>
</dbReference>
<comment type="caution">
    <text evidence="7">The sequence shown here is derived from an EMBL/GenBank/DDBJ whole genome shotgun (WGS) entry which is preliminary data.</text>
</comment>
<evidence type="ECO:0000256" key="1">
    <source>
        <dbReference type="ARBA" id="ARBA00005251"/>
    </source>
</evidence>
<reference evidence="8" key="1">
    <citation type="journal article" date="2016" name="Genome Announc.">
        <title>Genome sequences of three species of Hanseniaspora isolated from spontaneous wine fermentations.</title>
        <authorList>
            <person name="Sternes P.R."/>
            <person name="Lee D."/>
            <person name="Kutyna D.R."/>
            <person name="Borneman A.R."/>
        </authorList>
    </citation>
    <scope>NUCLEOTIDE SEQUENCE [LARGE SCALE GENOMIC DNA]</scope>
    <source>
        <strain evidence="8">AWRI3579</strain>
    </source>
</reference>
<dbReference type="InParanoid" id="A0A1E5R4X3"/>
<name>A0A1E5R4X3_9ASCO</name>
<dbReference type="STRING" id="56408.A0A1E5R4X3"/>
<dbReference type="FunCoup" id="A0A1E5R4X3">
    <property type="interactions" value="207"/>
</dbReference>
<evidence type="ECO:0000256" key="4">
    <source>
        <dbReference type="ARBA" id="ARBA00039318"/>
    </source>
</evidence>
<keyword evidence="8" id="KW-1185">Reference proteome</keyword>
<protein>
    <recommendedName>
        <fullName evidence="4">Small ribosomal subunit protein uS9m</fullName>
    </recommendedName>
    <alternativeName>
        <fullName evidence="5">37S ribosomal protein S9, mitochondrial</fullName>
    </alternativeName>
</protein>
<dbReference type="Pfam" id="PF00380">
    <property type="entry name" value="Ribosomal_S9"/>
    <property type="match status" value="1"/>
</dbReference>
<dbReference type="InterPro" id="IPR023035">
    <property type="entry name" value="Ribosomal_uS9_bac/plastid"/>
</dbReference>
<dbReference type="EMBL" id="LPNM01000010">
    <property type="protein sequence ID" value="OEJ81967.1"/>
    <property type="molecule type" value="Genomic_DNA"/>
</dbReference>
<dbReference type="GO" id="GO:0003723">
    <property type="term" value="F:RNA binding"/>
    <property type="evidence" value="ECO:0007669"/>
    <property type="project" value="TreeGrafter"/>
</dbReference>
<evidence type="ECO:0000256" key="3">
    <source>
        <dbReference type="ARBA" id="ARBA00023274"/>
    </source>
</evidence>
<evidence type="ECO:0000256" key="2">
    <source>
        <dbReference type="ARBA" id="ARBA00022980"/>
    </source>
</evidence>
<dbReference type="InterPro" id="IPR000754">
    <property type="entry name" value="Ribosomal_uS9"/>
</dbReference>
<dbReference type="GO" id="GO:0006412">
    <property type="term" value="P:translation"/>
    <property type="evidence" value="ECO:0007669"/>
    <property type="project" value="InterPro"/>
</dbReference>
<dbReference type="PANTHER" id="PTHR21569:SF1">
    <property type="entry name" value="SMALL RIBOSOMAL SUBUNIT PROTEIN US9M"/>
    <property type="match status" value="1"/>
</dbReference>
<dbReference type="OrthoDB" id="10254627at2759"/>
<dbReference type="InterPro" id="IPR014721">
    <property type="entry name" value="Ribsml_uS5_D2-typ_fold_subgr"/>
</dbReference>
<organism evidence="7 8">
    <name type="scientific">Hanseniaspora osmophila</name>
    <dbReference type="NCBI Taxonomy" id="56408"/>
    <lineage>
        <taxon>Eukaryota</taxon>
        <taxon>Fungi</taxon>
        <taxon>Dikarya</taxon>
        <taxon>Ascomycota</taxon>
        <taxon>Saccharomycotina</taxon>
        <taxon>Saccharomycetes</taxon>
        <taxon>Saccharomycodales</taxon>
        <taxon>Saccharomycodaceae</taxon>
        <taxon>Hanseniaspora</taxon>
    </lineage>
</organism>
<gene>
    <name evidence="7" type="ORF">AWRI3579_g3732</name>
</gene>
<keyword evidence="2 6" id="KW-0689">Ribosomal protein</keyword>
<dbReference type="GO" id="GO:0005763">
    <property type="term" value="C:mitochondrial small ribosomal subunit"/>
    <property type="evidence" value="ECO:0007669"/>
    <property type="project" value="TreeGrafter"/>
</dbReference>
<evidence type="ECO:0000256" key="5">
    <source>
        <dbReference type="ARBA" id="ARBA00042623"/>
    </source>
</evidence>
<dbReference type="Proteomes" id="UP000095728">
    <property type="component" value="Unassembled WGS sequence"/>
</dbReference>
<dbReference type="AlphaFoldDB" id="A0A1E5R4X3"/>